<protein>
    <submittedName>
        <fullName evidence="1">Uncharacterized protein</fullName>
    </submittedName>
</protein>
<name>A0AC61DFZ4_9FIRM</name>
<dbReference type="EMBL" id="PEDL01000001">
    <property type="protein sequence ID" value="PHV71958.1"/>
    <property type="molecule type" value="Genomic_DNA"/>
</dbReference>
<organism evidence="1 2">
    <name type="scientific">Sporanaerobium hydrogeniformans</name>
    <dbReference type="NCBI Taxonomy" id="3072179"/>
    <lineage>
        <taxon>Bacteria</taxon>
        <taxon>Bacillati</taxon>
        <taxon>Bacillota</taxon>
        <taxon>Clostridia</taxon>
        <taxon>Lachnospirales</taxon>
        <taxon>Lachnospiraceae</taxon>
        <taxon>Sporanaerobium</taxon>
    </lineage>
</organism>
<reference evidence="1" key="1">
    <citation type="submission" date="2017-10" db="EMBL/GenBank/DDBJ databases">
        <title>Genome sequence of cellulolytic Lachnospiraceae bacterium XHS1971 isolated from hotspring sediment.</title>
        <authorList>
            <person name="Vasudevan G."/>
            <person name="Joshi A.J."/>
            <person name="Hivarkar S."/>
            <person name="Lanjekar V.B."/>
            <person name="Dhakephalkar P.K."/>
            <person name="Dagar S."/>
        </authorList>
    </citation>
    <scope>NUCLEOTIDE SEQUENCE</scope>
    <source>
        <strain evidence="1">XHS1971</strain>
    </source>
</reference>
<proteinExistence type="predicted"/>
<accession>A0AC61DFZ4</accession>
<evidence type="ECO:0000313" key="2">
    <source>
        <dbReference type="Proteomes" id="UP000224460"/>
    </source>
</evidence>
<sequence>MVTIEQKLTLFSKLLQQDIKEELDSKVLQLENEYKKKIENNKIKADRQAEEIVAQAIKRAEAKKIELISKGKMATKRESMLAKEKYIHTFMEHLTEKIINFTQTEAYCMYIDQCLMQCESLKNYENALIIYMTLEDLEKYQNYIAKKLEEIGLNKGMLKFKQSETAILGGFVIDDPKLNMRMDLSIRGTLEEAKNHIMEVIFKEIGEVGGTIE</sequence>
<keyword evidence="2" id="KW-1185">Reference proteome</keyword>
<dbReference type="Proteomes" id="UP000224460">
    <property type="component" value="Unassembled WGS sequence"/>
</dbReference>
<gene>
    <name evidence="1" type="ORF">CS063_00330</name>
</gene>
<evidence type="ECO:0000313" key="1">
    <source>
        <dbReference type="EMBL" id="PHV71958.1"/>
    </source>
</evidence>
<comment type="caution">
    <text evidence="1">The sequence shown here is derived from an EMBL/GenBank/DDBJ whole genome shotgun (WGS) entry which is preliminary data.</text>
</comment>